<feature type="domain" description="Heterokaryon incompatibility" evidence="2">
    <location>
        <begin position="246"/>
        <end position="393"/>
    </location>
</feature>
<evidence type="ECO:0000259" key="2">
    <source>
        <dbReference type="Pfam" id="PF06985"/>
    </source>
</evidence>
<evidence type="ECO:0000313" key="4">
    <source>
        <dbReference type="Proteomes" id="UP000308671"/>
    </source>
</evidence>
<comment type="caution">
    <text evidence="3">The sequence shown here is derived from an EMBL/GenBank/DDBJ whole genome shotgun (WGS) entry which is preliminary data.</text>
</comment>
<evidence type="ECO:0000313" key="3">
    <source>
        <dbReference type="EMBL" id="THV51909.1"/>
    </source>
</evidence>
<organism evidence="3 4">
    <name type="scientific">Botrytis galanthina</name>
    <dbReference type="NCBI Taxonomy" id="278940"/>
    <lineage>
        <taxon>Eukaryota</taxon>
        <taxon>Fungi</taxon>
        <taxon>Dikarya</taxon>
        <taxon>Ascomycota</taxon>
        <taxon>Pezizomycotina</taxon>
        <taxon>Leotiomycetes</taxon>
        <taxon>Helotiales</taxon>
        <taxon>Sclerotiniaceae</taxon>
        <taxon>Botrytis</taxon>
    </lineage>
</organism>
<name>A0A4S8RBZ8_9HELO</name>
<dbReference type="EMBL" id="PQXL01000095">
    <property type="protein sequence ID" value="THV51909.1"/>
    <property type="molecule type" value="Genomic_DNA"/>
</dbReference>
<evidence type="ECO:0000256" key="1">
    <source>
        <dbReference type="SAM" id="MobiDB-lite"/>
    </source>
</evidence>
<dbReference type="AlphaFoldDB" id="A0A4S8RBZ8"/>
<feature type="region of interest" description="Disordered" evidence="1">
    <location>
        <begin position="92"/>
        <end position="115"/>
    </location>
</feature>
<keyword evidence="4" id="KW-1185">Reference proteome</keyword>
<feature type="compositionally biased region" description="Basic and acidic residues" evidence="1">
    <location>
        <begin position="92"/>
        <end position="101"/>
    </location>
</feature>
<gene>
    <name evidence="3" type="ORF">BGAL_0095g00250</name>
</gene>
<dbReference type="InterPro" id="IPR010730">
    <property type="entry name" value="HET"/>
</dbReference>
<dbReference type="PANTHER" id="PTHR33112">
    <property type="entry name" value="DOMAIN PROTEIN, PUTATIVE-RELATED"/>
    <property type="match status" value="1"/>
</dbReference>
<dbReference type="OrthoDB" id="5362512at2759"/>
<reference evidence="3 4" key="1">
    <citation type="submission" date="2017-12" db="EMBL/GenBank/DDBJ databases">
        <title>Comparative genomics of Botrytis spp.</title>
        <authorList>
            <person name="Valero-Jimenez C.A."/>
            <person name="Tapia P."/>
            <person name="Veloso J."/>
            <person name="Silva-Moreno E."/>
            <person name="Staats M."/>
            <person name="Valdes J.H."/>
            <person name="Van Kan J.A.L."/>
        </authorList>
    </citation>
    <scope>NUCLEOTIDE SEQUENCE [LARGE SCALE GENOMIC DNA]</scope>
    <source>
        <strain evidence="3 4">MUCL435</strain>
    </source>
</reference>
<sequence length="768" mass="87482">MLCTTCRTIFSEDRPPLISTLSSSIDDIIRPLHSDISDLCDGAINGCQLCDIVWRHFFRDKSPEEYRQYPLFLRDGAVHVIRNGTRYRVKGLDRESVGRGGDDEEQGGGDGHGDGDVEFEIMVELNAQMDREVPRWKTINVSVLNAEECLAPLPELPNPDLSIFSENTWTTMLQWANNCIENHPKCNPSIEEAPWYPTRLIDVQYLINPDPVAQLTALMFNMSTGHFPANCRLIETKDTPPEDPSYLTLSHRWPAQGGISARLEKSNIEQMKDFISCDILPPRFQEAILVARRLNVRYIWIDSLCIIQDCTEDWNREAQTMGDVYAHSLLNLCGTAALDTLIPARDPELIRPCIVKSTWENVPNHEFIITDFQFWKDRIHSSPCNKRAWITQERWLSPRILHFAFDQMVWECRTHEASETFPLGLPKQVRLNKHTGFKFPGNARVSGRQRDEKEEGNTYIHDWYRILETYGRSEVTFEKDRLVAIAGVAQEFSLLLHDTFLAGLWRSHLPGTLLWSVHKGLRTNHPFSPPSLAAHELVGTNPTYHVTESSRLASYEAPSWSWASVSGDIEPGFPIALASQDSMIELLTAQINPLDPTLPFGRIHSAHLILRGILYPLSMDPPDWPANLPSWNRGEPTIYISGQPKKKVEILEGSFVEKYSHVVHVRVDQPEEYSDIARACFLPVAKATFDREGHEMDGLKLVYGLCVLSTGKQGEYRRLGRVDFSGEQYDLFERDLEKLRGREHGETEIEVGGKDLYLPEEIGTLKLI</sequence>
<proteinExistence type="predicted"/>
<accession>A0A4S8RBZ8</accession>
<dbReference type="Proteomes" id="UP000308671">
    <property type="component" value="Unassembled WGS sequence"/>
</dbReference>
<dbReference type="PANTHER" id="PTHR33112:SF16">
    <property type="entry name" value="HETEROKARYON INCOMPATIBILITY DOMAIN-CONTAINING PROTEIN"/>
    <property type="match status" value="1"/>
</dbReference>
<protein>
    <recommendedName>
        <fullName evidence="2">Heterokaryon incompatibility domain-containing protein</fullName>
    </recommendedName>
</protein>
<dbReference type="Pfam" id="PF06985">
    <property type="entry name" value="HET"/>
    <property type="match status" value="1"/>
</dbReference>